<feature type="domain" description="STAS" evidence="2">
    <location>
        <begin position="166"/>
        <end position="277"/>
    </location>
</feature>
<dbReference type="InterPro" id="IPR051932">
    <property type="entry name" value="Bact_StressResp_Reg"/>
</dbReference>
<sequence length="278" mass="31855">MSENTQKLFDFLHAHINGITDEWLAARKPIKGSIYSKDAGDETEKMLREQNKWTNITIASSLLTSRETFDENKKSWAIHVAHSRVISRTPIYEVQEALSKVRHIFWNYVNEFVDREGEQILRSDIMYWSNAINLAFDELMIEFSKKYDELMHSRLTAQQSLIEELNAPVIKLTNRIGVLPIIGDVDTTRVQSILDYVPRKCVELDVEHLYIDLSGVTLIDTMVANHIYQLTQIVDLLGIESTLTGIRPEIAQTSVQLGLDFTAIQTYSSLQQALQIQV</sequence>
<evidence type="ECO:0000313" key="4">
    <source>
        <dbReference type="Proteomes" id="UP001282284"/>
    </source>
</evidence>
<dbReference type="InterPro" id="IPR002645">
    <property type="entry name" value="STAS_dom"/>
</dbReference>
<name>A0ABU4GCG9_9BACL</name>
<dbReference type="PANTHER" id="PTHR33745">
    <property type="entry name" value="RSBT ANTAGONIST PROTEIN RSBS-RELATED"/>
    <property type="match status" value="1"/>
</dbReference>
<dbReference type="EMBL" id="JAUBDI010000019">
    <property type="protein sequence ID" value="MDW0114633.1"/>
    <property type="molecule type" value="Genomic_DNA"/>
</dbReference>
<accession>A0ABU4GCG9</accession>
<dbReference type="CDD" id="cd07041">
    <property type="entry name" value="STAS_RsbR_RsbS_like"/>
    <property type="match status" value="1"/>
</dbReference>
<dbReference type="PROSITE" id="PS50801">
    <property type="entry name" value="STAS"/>
    <property type="match status" value="1"/>
</dbReference>
<dbReference type="Pfam" id="PF01740">
    <property type="entry name" value="STAS"/>
    <property type="match status" value="1"/>
</dbReference>
<organism evidence="3 4">
    <name type="scientific">Sporosarcina saromensis</name>
    <dbReference type="NCBI Taxonomy" id="359365"/>
    <lineage>
        <taxon>Bacteria</taxon>
        <taxon>Bacillati</taxon>
        <taxon>Bacillota</taxon>
        <taxon>Bacilli</taxon>
        <taxon>Bacillales</taxon>
        <taxon>Caryophanaceae</taxon>
        <taxon>Sporosarcina</taxon>
    </lineage>
</organism>
<dbReference type="Proteomes" id="UP001282284">
    <property type="component" value="Unassembled WGS sequence"/>
</dbReference>
<dbReference type="Gene3D" id="3.30.750.24">
    <property type="entry name" value="STAS domain"/>
    <property type="match status" value="1"/>
</dbReference>
<dbReference type="InterPro" id="IPR036513">
    <property type="entry name" value="STAS_dom_sf"/>
</dbReference>
<reference evidence="3 4" key="1">
    <citation type="submission" date="2023-06" db="EMBL/GenBank/DDBJ databases">
        <title>Sporosarcina sp. nov., isolated from Korean traditional fermented seafood 'Jeotgal'.</title>
        <authorList>
            <person name="Yang A.I."/>
            <person name="Shin N.-R."/>
        </authorList>
    </citation>
    <scope>NUCLEOTIDE SEQUENCE [LARGE SCALE GENOMIC DNA]</scope>
    <source>
        <strain evidence="3 4">KCTC13119</strain>
    </source>
</reference>
<evidence type="ECO:0000256" key="1">
    <source>
        <dbReference type="ARBA" id="ARBA00022553"/>
    </source>
</evidence>
<comment type="caution">
    <text evidence="3">The sequence shown here is derived from an EMBL/GenBank/DDBJ whole genome shotgun (WGS) entry which is preliminary data.</text>
</comment>
<evidence type="ECO:0000313" key="3">
    <source>
        <dbReference type="EMBL" id="MDW0114633.1"/>
    </source>
</evidence>
<proteinExistence type="predicted"/>
<keyword evidence="4" id="KW-1185">Reference proteome</keyword>
<dbReference type="SUPFAM" id="SSF52091">
    <property type="entry name" value="SpoIIaa-like"/>
    <property type="match status" value="1"/>
</dbReference>
<gene>
    <name evidence="3" type="ORF">QT711_15655</name>
</gene>
<dbReference type="RefSeq" id="WP_317945815.1">
    <property type="nucleotide sequence ID" value="NZ_JAUBDI010000019.1"/>
</dbReference>
<protein>
    <submittedName>
        <fullName evidence="3">STAS domain-containing protein</fullName>
    </submittedName>
</protein>
<dbReference type="PANTHER" id="PTHR33745:SF3">
    <property type="entry name" value="RSBT CO-ANTAGONIST PROTEIN RSBRC"/>
    <property type="match status" value="1"/>
</dbReference>
<keyword evidence="1" id="KW-0597">Phosphoprotein</keyword>
<evidence type="ECO:0000259" key="2">
    <source>
        <dbReference type="PROSITE" id="PS50801"/>
    </source>
</evidence>